<dbReference type="AlphaFoldDB" id="A0A1G2CTV6"/>
<dbReference type="Gene3D" id="3.40.50.720">
    <property type="entry name" value="NAD(P)-binding Rossmann-like Domain"/>
    <property type="match status" value="1"/>
</dbReference>
<dbReference type="PIRSF" id="PIRSF000188">
    <property type="entry name" value="Phe_leu_dh"/>
    <property type="match status" value="1"/>
</dbReference>
<dbReference type="EMBL" id="MHLI01000020">
    <property type="protein sequence ID" value="OGZ04819.1"/>
    <property type="molecule type" value="Genomic_DNA"/>
</dbReference>
<feature type="binding site" evidence="5">
    <location>
        <begin position="192"/>
        <end position="197"/>
    </location>
    <ligand>
        <name>NAD(+)</name>
        <dbReference type="ChEBI" id="CHEBI:57540"/>
    </ligand>
</feature>
<sequence length="384" mass="42015">MSKNIPVSGSLLSLFRGYEELHTWEDKGAGIIAIIAIHNTNLGPALGGCRRALYPAFQDAFVDVARLSRGMTYKAAMTDYYNGGLPLGGGKSVMVPMRQDKRLRKQQFASMGRFVETLAGRYIIAEDVGTYVPDVHEMRKFTKHACGEMVGHPYGGDPSPLTALGVLAGMKGALRAAFGSNALEGRSVYVEGIGKVGFPLMQLLHKEGALLYVSNRSVTEREVEALLRAQDEYGAKVVRLTEDGKAERFPDVEIYAPCAMGGTVGQDLIAHFPPSLSIIAGSANNVLFDPAVDGASLLLRRIVYAPDYVINNRGLWDVYCQRLHEQGTLPYDLKYVEDGCLQNEALIEEIIHRSEGGLTRTPTNVVADRMAEAVFMKKEMITHT</sequence>
<dbReference type="InterPro" id="IPR036291">
    <property type="entry name" value="NAD(P)-bd_dom_sf"/>
</dbReference>
<dbReference type="GO" id="GO:0006520">
    <property type="term" value="P:amino acid metabolic process"/>
    <property type="evidence" value="ECO:0007669"/>
    <property type="project" value="InterPro"/>
</dbReference>
<gene>
    <name evidence="7" type="ORF">A2845_05615</name>
</gene>
<name>A0A1G2CTV6_9BACT</name>
<dbReference type="Proteomes" id="UP000177122">
    <property type="component" value="Unassembled WGS sequence"/>
</dbReference>
<feature type="domain" description="Glutamate/phenylalanine/leucine/valine/L-tryptophan dehydrogenase C-terminal" evidence="6">
    <location>
        <begin position="156"/>
        <end position="383"/>
    </location>
</feature>
<evidence type="ECO:0000256" key="3">
    <source>
        <dbReference type="ARBA" id="ARBA00023027"/>
    </source>
</evidence>
<dbReference type="InterPro" id="IPR016211">
    <property type="entry name" value="Glu/Phe/Leu/Val/Trp_DH_bac/arc"/>
</dbReference>
<dbReference type="SUPFAM" id="SSF53223">
    <property type="entry name" value="Aminoacid dehydrogenase-like, N-terminal domain"/>
    <property type="match status" value="1"/>
</dbReference>
<dbReference type="InterPro" id="IPR046346">
    <property type="entry name" value="Aminoacid_DH-like_N_sf"/>
</dbReference>
<dbReference type="GO" id="GO:0016639">
    <property type="term" value="F:oxidoreductase activity, acting on the CH-NH2 group of donors, NAD or NADP as acceptor"/>
    <property type="evidence" value="ECO:0007669"/>
    <property type="project" value="InterPro"/>
</dbReference>
<proteinExistence type="inferred from homology"/>
<evidence type="ECO:0000259" key="6">
    <source>
        <dbReference type="SMART" id="SM00839"/>
    </source>
</evidence>
<evidence type="ECO:0000256" key="2">
    <source>
        <dbReference type="ARBA" id="ARBA00023002"/>
    </source>
</evidence>
<dbReference type="PANTHER" id="PTHR42722:SF1">
    <property type="entry name" value="VALINE DEHYDROGENASE"/>
    <property type="match status" value="1"/>
</dbReference>
<evidence type="ECO:0000313" key="7">
    <source>
        <dbReference type="EMBL" id="OGZ04819.1"/>
    </source>
</evidence>
<evidence type="ECO:0000256" key="5">
    <source>
        <dbReference type="PIRSR" id="PIRSR000188-2"/>
    </source>
</evidence>
<organism evidence="7 8">
    <name type="scientific">Candidatus Lloydbacteria bacterium RIFCSPHIGHO2_01_FULL_49_22</name>
    <dbReference type="NCBI Taxonomy" id="1798658"/>
    <lineage>
        <taxon>Bacteria</taxon>
        <taxon>Candidatus Lloydiibacteriota</taxon>
    </lineage>
</organism>
<feature type="active site" description="Proton donor/acceptor" evidence="4">
    <location>
        <position position="91"/>
    </location>
</feature>
<comment type="similarity">
    <text evidence="1">Belongs to the Glu/Leu/Phe/Val dehydrogenases family.</text>
</comment>
<keyword evidence="5" id="KW-0547">Nucleotide-binding</keyword>
<evidence type="ECO:0000256" key="1">
    <source>
        <dbReference type="ARBA" id="ARBA00006382"/>
    </source>
</evidence>
<evidence type="ECO:0000313" key="8">
    <source>
        <dbReference type="Proteomes" id="UP000177122"/>
    </source>
</evidence>
<dbReference type="Gene3D" id="3.40.50.10860">
    <property type="entry name" value="Leucine Dehydrogenase, chain A, domain 1"/>
    <property type="match status" value="1"/>
</dbReference>
<keyword evidence="2" id="KW-0560">Oxidoreductase</keyword>
<keyword evidence="3 5" id="KW-0520">NAD</keyword>
<accession>A0A1G2CTV6</accession>
<dbReference type="SMART" id="SM00839">
    <property type="entry name" value="ELFV_dehydrog"/>
    <property type="match status" value="1"/>
</dbReference>
<dbReference type="GO" id="GO:0000166">
    <property type="term" value="F:nucleotide binding"/>
    <property type="evidence" value="ECO:0007669"/>
    <property type="project" value="UniProtKB-KW"/>
</dbReference>
<protein>
    <recommendedName>
        <fullName evidence="6">Glutamate/phenylalanine/leucine/valine/L-tryptophan dehydrogenase C-terminal domain-containing protein</fullName>
    </recommendedName>
</protein>
<dbReference type="InterPro" id="IPR006097">
    <property type="entry name" value="Glu/Leu/Phe/Val/Trp_DH_dimer"/>
</dbReference>
<dbReference type="Pfam" id="PF02812">
    <property type="entry name" value="ELFV_dehydrog_N"/>
    <property type="match status" value="1"/>
</dbReference>
<reference evidence="7 8" key="1">
    <citation type="journal article" date="2016" name="Nat. Commun.">
        <title>Thousands of microbial genomes shed light on interconnected biogeochemical processes in an aquifer system.</title>
        <authorList>
            <person name="Anantharaman K."/>
            <person name="Brown C.T."/>
            <person name="Hug L.A."/>
            <person name="Sharon I."/>
            <person name="Castelle C.J."/>
            <person name="Probst A.J."/>
            <person name="Thomas B.C."/>
            <person name="Singh A."/>
            <person name="Wilkins M.J."/>
            <person name="Karaoz U."/>
            <person name="Brodie E.L."/>
            <person name="Williams K.H."/>
            <person name="Hubbard S.S."/>
            <person name="Banfield J.F."/>
        </authorList>
    </citation>
    <scope>NUCLEOTIDE SEQUENCE [LARGE SCALE GENOMIC DNA]</scope>
</reference>
<evidence type="ECO:0000256" key="4">
    <source>
        <dbReference type="PIRSR" id="PIRSR000188-1"/>
    </source>
</evidence>
<comment type="caution">
    <text evidence="7">The sequence shown here is derived from an EMBL/GenBank/DDBJ whole genome shotgun (WGS) entry which is preliminary data.</text>
</comment>
<dbReference type="PANTHER" id="PTHR42722">
    <property type="entry name" value="LEUCINE DEHYDROGENASE"/>
    <property type="match status" value="1"/>
</dbReference>
<dbReference type="InterPro" id="IPR006096">
    <property type="entry name" value="Glu/Leu/Phe/Val/Trp_DH_C"/>
</dbReference>
<dbReference type="SUPFAM" id="SSF51735">
    <property type="entry name" value="NAD(P)-binding Rossmann-fold domains"/>
    <property type="match status" value="1"/>
</dbReference>